<evidence type="ECO:0000256" key="2">
    <source>
        <dbReference type="ARBA" id="ARBA00022517"/>
    </source>
</evidence>
<keyword evidence="5 7" id="KW-0694">RNA-binding</keyword>
<dbReference type="EMBL" id="BPLF01000002">
    <property type="protein sequence ID" value="GIX62978.1"/>
    <property type="molecule type" value="Genomic_DNA"/>
</dbReference>
<dbReference type="PANTHER" id="PTHR31633">
    <property type="entry name" value="H/ACA RIBONUCLEOPROTEIN COMPLEX NON-CORE SUBUNIT NAF1"/>
    <property type="match status" value="1"/>
</dbReference>
<dbReference type="Gene3D" id="2.40.10.230">
    <property type="entry name" value="Probable tRNA pseudouridine synthase domain"/>
    <property type="match status" value="1"/>
</dbReference>
<comment type="similarity">
    <text evidence="7">Belongs to the GAR1 family.</text>
</comment>
<dbReference type="PANTHER" id="PTHR31633:SF1">
    <property type="entry name" value="H_ACA RIBONUCLEOPROTEIN COMPLEX NON-CORE SUBUNIT NAF1"/>
    <property type="match status" value="1"/>
</dbReference>
<dbReference type="RefSeq" id="XP_067715047.1">
    <property type="nucleotide sequence ID" value="XM_067858946.1"/>
</dbReference>
<gene>
    <name evidence="9" type="ORF">BcabD6B2_24130</name>
</gene>
<dbReference type="GO" id="GO:0006364">
    <property type="term" value="P:rRNA processing"/>
    <property type="evidence" value="ECO:0007669"/>
    <property type="project" value="UniProtKB-KW"/>
</dbReference>
<dbReference type="GO" id="GO:0000493">
    <property type="term" value="P:box H/ACA snoRNP assembly"/>
    <property type="evidence" value="ECO:0007669"/>
    <property type="project" value="InterPro"/>
</dbReference>
<comment type="caution">
    <text evidence="9">The sequence shown here is derived from an EMBL/GenBank/DDBJ whole genome shotgun (WGS) entry which is preliminary data.</text>
</comment>
<dbReference type="Pfam" id="PF04410">
    <property type="entry name" value="Gar1"/>
    <property type="match status" value="1"/>
</dbReference>
<evidence type="ECO:0000256" key="5">
    <source>
        <dbReference type="ARBA" id="ARBA00022884"/>
    </source>
</evidence>
<protein>
    <recommendedName>
        <fullName evidence="7">H/ACA ribonucleoprotein complex subunit</fullName>
    </recommendedName>
</protein>
<evidence type="ECO:0000256" key="7">
    <source>
        <dbReference type="RuleBase" id="RU364004"/>
    </source>
</evidence>
<dbReference type="GO" id="GO:0001522">
    <property type="term" value="P:pseudouridine synthesis"/>
    <property type="evidence" value="ECO:0007669"/>
    <property type="project" value="InterPro"/>
</dbReference>
<keyword evidence="7 9" id="KW-0687">Ribonucleoprotein</keyword>
<evidence type="ECO:0000313" key="9">
    <source>
        <dbReference type="EMBL" id="GIX62978.1"/>
    </source>
</evidence>
<comment type="subcellular location">
    <subcellularLocation>
        <location evidence="7">Nucleus</location>
        <location evidence="7">Nucleolus</location>
    </subcellularLocation>
</comment>
<comment type="subunit">
    <text evidence="7">Component of the small nucleolar ribonucleoprotein particles containing H/ACA-type snoRNAs (H/ACA snoRNPs).</text>
</comment>
<dbReference type="GO" id="GO:0005732">
    <property type="term" value="C:sno(s)RNA-containing ribonucleoprotein complex"/>
    <property type="evidence" value="ECO:0007669"/>
    <property type="project" value="InterPro"/>
</dbReference>
<keyword evidence="3 7" id="KW-0698">rRNA processing</keyword>
<dbReference type="AlphaFoldDB" id="A0AAV4LSK9"/>
<keyword evidence="6 7" id="KW-0539">Nucleus</keyword>
<keyword evidence="4" id="KW-0597">Phosphoprotein</keyword>
<keyword evidence="10" id="KW-1185">Reference proteome</keyword>
<dbReference type="InterPro" id="IPR007504">
    <property type="entry name" value="H/ACA_rnp_Gar1/Naf1"/>
</dbReference>
<evidence type="ECO:0000256" key="6">
    <source>
        <dbReference type="ARBA" id="ARBA00023242"/>
    </source>
</evidence>
<evidence type="ECO:0000313" key="10">
    <source>
        <dbReference type="Proteomes" id="UP001497744"/>
    </source>
</evidence>
<comment type="similarity">
    <text evidence="1">Belongs to the NAF1 family.</text>
</comment>
<dbReference type="SUPFAM" id="SSF50447">
    <property type="entry name" value="Translation proteins"/>
    <property type="match status" value="1"/>
</dbReference>
<evidence type="ECO:0000256" key="4">
    <source>
        <dbReference type="ARBA" id="ARBA00022553"/>
    </source>
</evidence>
<accession>A0AAV4LSK9</accession>
<keyword evidence="2 7" id="KW-0690">Ribosome biogenesis</keyword>
<reference evidence="9 10" key="1">
    <citation type="submission" date="2021-06" db="EMBL/GenBank/DDBJ databases">
        <title>Genome sequence of Babesia caballi.</title>
        <authorList>
            <person name="Yamagishi J."/>
            <person name="Kidaka T."/>
            <person name="Ochi A."/>
        </authorList>
    </citation>
    <scope>NUCLEOTIDE SEQUENCE [LARGE SCALE GENOMIC DNA]</scope>
    <source>
        <strain evidence="9">USDA-D6B2</strain>
    </source>
</reference>
<dbReference type="Proteomes" id="UP001497744">
    <property type="component" value="Unassembled WGS sequence"/>
</dbReference>
<feature type="region of interest" description="Disordered" evidence="8">
    <location>
        <begin position="223"/>
        <end position="259"/>
    </location>
</feature>
<sequence length="259" mass="28315">MESINGIAIDGKTEIDDLALVMHIAHNENERIRELESLGQPSFRGFLRCAVCSSKYHETIREHDASSGSDSDDSAGDLETVYHDLRSSGFGSVPDNDREKDYQPAVDPDFPIDNIRIVDTVDLPPTVAESFPIAPIGQCMSIVGRVVVVQCTEPSRVLDLGSIVCLRDRRIVGTVSDTFGNTSSPFHMVVCNDPTMVKPGDAVFYDVKHSTLVSDLNVAETASSISSGGESDEDCNPKRPDAARQPVKLKQYYNDLESH</sequence>
<dbReference type="GeneID" id="94194459"/>
<dbReference type="GO" id="GO:0005730">
    <property type="term" value="C:nucleolus"/>
    <property type="evidence" value="ECO:0007669"/>
    <property type="project" value="UniProtKB-SubCell"/>
</dbReference>
<dbReference type="InterPro" id="IPR040309">
    <property type="entry name" value="Naf1"/>
</dbReference>
<dbReference type="InterPro" id="IPR009000">
    <property type="entry name" value="Transl_B-barrel_sf"/>
</dbReference>
<comment type="function">
    <text evidence="7">Required for ribosome biogenesis. Part of a complex which catalyzes pseudouridylation of rRNA. This involves the isomerization of uridine such that the ribose is subsequently attached to C5, instead of the normal N1. Pseudouridine ("psi") residues may serve to stabilize the conformation of rRNAs.</text>
</comment>
<organism evidence="9 10">
    <name type="scientific">Babesia caballi</name>
    <dbReference type="NCBI Taxonomy" id="5871"/>
    <lineage>
        <taxon>Eukaryota</taxon>
        <taxon>Sar</taxon>
        <taxon>Alveolata</taxon>
        <taxon>Apicomplexa</taxon>
        <taxon>Aconoidasida</taxon>
        <taxon>Piroplasmida</taxon>
        <taxon>Babesiidae</taxon>
        <taxon>Babesia</taxon>
    </lineage>
</organism>
<name>A0AAV4LSK9_BABCB</name>
<evidence type="ECO:0000256" key="1">
    <source>
        <dbReference type="ARBA" id="ARBA00009801"/>
    </source>
</evidence>
<dbReference type="InterPro" id="IPR038664">
    <property type="entry name" value="Gar1/Naf1_Cbf5-bd_sf"/>
</dbReference>
<dbReference type="GO" id="GO:0003723">
    <property type="term" value="F:RNA binding"/>
    <property type="evidence" value="ECO:0007669"/>
    <property type="project" value="UniProtKB-KW"/>
</dbReference>
<evidence type="ECO:0000256" key="3">
    <source>
        <dbReference type="ARBA" id="ARBA00022552"/>
    </source>
</evidence>
<evidence type="ECO:0000256" key="8">
    <source>
        <dbReference type="SAM" id="MobiDB-lite"/>
    </source>
</evidence>
<proteinExistence type="inferred from homology"/>